<accession>X0ZJK8</accession>
<organism evidence="3">
    <name type="scientific">marine sediment metagenome</name>
    <dbReference type="NCBI Taxonomy" id="412755"/>
    <lineage>
        <taxon>unclassified sequences</taxon>
        <taxon>metagenomes</taxon>
        <taxon>ecological metagenomes</taxon>
    </lineage>
</organism>
<feature type="non-terminal residue" evidence="3">
    <location>
        <position position="1"/>
    </location>
</feature>
<dbReference type="PANTHER" id="PTHR45586">
    <property type="entry name" value="TPR REPEAT-CONTAINING PROTEIN PA4667"/>
    <property type="match status" value="1"/>
</dbReference>
<evidence type="ECO:0000313" key="3">
    <source>
        <dbReference type="EMBL" id="GAG60528.1"/>
    </source>
</evidence>
<gene>
    <name evidence="3" type="ORF">S01H4_19999</name>
</gene>
<proteinExistence type="predicted"/>
<dbReference type="Gene3D" id="1.25.40.10">
    <property type="entry name" value="Tetratricopeptide repeat domain"/>
    <property type="match status" value="2"/>
</dbReference>
<dbReference type="SMART" id="SM00028">
    <property type="entry name" value="TPR"/>
    <property type="match status" value="6"/>
</dbReference>
<dbReference type="EMBL" id="BART01008960">
    <property type="protein sequence ID" value="GAG60528.1"/>
    <property type="molecule type" value="Genomic_DNA"/>
</dbReference>
<evidence type="ECO:0000256" key="1">
    <source>
        <dbReference type="ARBA" id="ARBA00022737"/>
    </source>
</evidence>
<dbReference type="InterPro" id="IPR051012">
    <property type="entry name" value="CellSynth/LPSAsmb/PSIAsmb"/>
</dbReference>
<dbReference type="Pfam" id="PF13432">
    <property type="entry name" value="TPR_16"/>
    <property type="match status" value="2"/>
</dbReference>
<protein>
    <recommendedName>
        <fullName evidence="4">Tetratricopeptide repeat protein</fullName>
    </recommendedName>
</protein>
<sequence length="387" mass="44297">ESFFSMEEYEEALKYVKQAKKYDRFNLRLNTLEGRIRIGLNDIEGARSQFQDVLKKEPNNLETRFGLAELDIASGKTRSAAVKYMETLVAVPQNRRALLFLALLHEAEGNISASSTYIELALKYHGSDAQVNLEAGRIALSRGELSRAEKYLLTAIALDSDLIEARRNLAYVFLKSDRASKAVSVLEALINLNREDVLSWFMLGLAFERLGETLKAINSLSQALRVRPDDEISRIAMENIALAKLPLDDNIRKNFSDYHLKQGSLLEDKNLLDKALYEYRRSLRLDPESKKARLAYAEIFRTRGFITKFSKELEVLKSLGYTDNIIQDSLEATRGERYEQVSVEWEIDQYTVEKYKLKLGVYNLIPANREMHPTAGEISSHYFIDML</sequence>
<feature type="non-terminal residue" evidence="3">
    <location>
        <position position="387"/>
    </location>
</feature>
<dbReference type="PROSITE" id="PS50005">
    <property type="entry name" value="TPR"/>
    <property type="match status" value="2"/>
</dbReference>
<name>X0ZJK8_9ZZZZ</name>
<comment type="caution">
    <text evidence="3">The sequence shown here is derived from an EMBL/GenBank/DDBJ whole genome shotgun (WGS) entry which is preliminary data.</text>
</comment>
<evidence type="ECO:0000256" key="2">
    <source>
        <dbReference type="ARBA" id="ARBA00022803"/>
    </source>
</evidence>
<reference evidence="3" key="1">
    <citation type="journal article" date="2014" name="Front. Microbiol.">
        <title>High frequency of phylogenetically diverse reductive dehalogenase-homologous genes in deep subseafloor sedimentary metagenomes.</title>
        <authorList>
            <person name="Kawai M."/>
            <person name="Futagami T."/>
            <person name="Toyoda A."/>
            <person name="Takaki Y."/>
            <person name="Nishi S."/>
            <person name="Hori S."/>
            <person name="Arai W."/>
            <person name="Tsubouchi T."/>
            <person name="Morono Y."/>
            <person name="Uchiyama I."/>
            <person name="Ito T."/>
            <person name="Fujiyama A."/>
            <person name="Inagaki F."/>
            <person name="Takami H."/>
        </authorList>
    </citation>
    <scope>NUCLEOTIDE SEQUENCE</scope>
    <source>
        <strain evidence="3">Expedition CK06-06</strain>
    </source>
</reference>
<dbReference type="InterPro" id="IPR011990">
    <property type="entry name" value="TPR-like_helical_dom_sf"/>
</dbReference>
<dbReference type="PANTHER" id="PTHR45586:SF1">
    <property type="entry name" value="LIPOPOLYSACCHARIDE ASSEMBLY PROTEIN B"/>
    <property type="match status" value="1"/>
</dbReference>
<keyword evidence="1" id="KW-0677">Repeat</keyword>
<dbReference type="AlphaFoldDB" id="X0ZJK8"/>
<dbReference type="InterPro" id="IPR019734">
    <property type="entry name" value="TPR_rpt"/>
</dbReference>
<keyword evidence="2" id="KW-0802">TPR repeat</keyword>
<dbReference type="SUPFAM" id="SSF48452">
    <property type="entry name" value="TPR-like"/>
    <property type="match status" value="2"/>
</dbReference>
<evidence type="ECO:0008006" key="4">
    <source>
        <dbReference type="Google" id="ProtNLM"/>
    </source>
</evidence>